<dbReference type="Proteomes" id="UP001255246">
    <property type="component" value="Unassembled WGS sequence"/>
</dbReference>
<name>A0ABU3AFE2_9FLAO</name>
<comment type="caution">
    <text evidence="1">The sequence shown here is derived from an EMBL/GenBank/DDBJ whole genome shotgun (WGS) entry which is preliminary data.</text>
</comment>
<reference evidence="1 2" key="1">
    <citation type="submission" date="2023-09" db="EMBL/GenBank/DDBJ databases">
        <authorList>
            <person name="Rey-Velasco X."/>
        </authorList>
    </citation>
    <scope>NUCLEOTIDE SEQUENCE [LARGE SCALE GENOMIC DNA]</scope>
    <source>
        <strain evidence="1 2">F388</strain>
    </source>
</reference>
<dbReference type="EMBL" id="JAVRHR010000002">
    <property type="protein sequence ID" value="MDT0607576.1"/>
    <property type="molecule type" value="Genomic_DNA"/>
</dbReference>
<protein>
    <recommendedName>
        <fullName evidence="3">Glutaredoxin</fullName>
    </recommendedName>
</protein>
<sequence>MKTLIIFQVFLISIISIGQEKPIKVIEEKSKNRLMLYALNETDKDYDVVMAVKGTNFRQSMAKPRLTRVPATSKVLMKTLILLRDKTPSYSIDLSINDSLSKRAVRKEYTVVEVPPKMITPKKHITIYGMKECLACDSIVIRLSENNYIFKQFNLEEKPEIKQQLEVALGNKSLDSLKTPIVNLGGHLYTWISSFEQLLGELQKE</sequence>
<evidence type="ECO:0000313" key="1">
    <source>
        <dbReference type="EMBL" id="MDT0607576.1"/>
    </source>
</evidence>
<accession>A0ABU3AFE2</accession>
<evidence type="ECO:0000313" key="2">
    <source>
        <dbReference type="Proteomes" id="UP001255246"/>
    </source>
</evidence>
<dbReference type="Gene3D" id="3.40.30.10">
    <property type="entry name" value="Glutaredoxin"/>
    <property type="match status" value="1"/>
</dbReference>
<organism evidence="1 2">
    <name type="scientific">Croceitalea rosinachiae</name>
    <dbReference type="NCBI Taxonomy" id="3075596"/>
    <lineage>
        <taxon>Bacteria</taxon>
        <taxon>Pseudomonadati</taxon>
        <taxon>Bacteroidota</taxon>
        <taxon>Flavobacteriia</taxon>
        <taxon>Flavobacteriales</taxon>
        <taxon>Flavobacteriaceae</taxon>
        <taxon>Croceitalea</taxon>
    </lineage>
</organism>
<dbReference type="RefSeq" id="WP_311351420.1">
    <property type="nucleotide sequence ID" value="NZ_JAVRHR010000002.1"/>
</dbReference>
<gene>
    <name evidence="1" type="ORF">RM706_11065</name>
</gene>
<proteinExistence type="predicted"/>
<evidence type="ECO:0008006" key="3">
    <source>
        <dbReference type="Google" id="ProtNLM"/>
    </source>
</evidence>
<keyword evidence="2" id="KW-1185">Reference proteome</keyword>